<evidence type="ECO:0000256" key="1">
    <source>
        <dbReference type="SAM" id="Phobius"/>
    </source>
</evidence>
<sequence>MGFFNLALLVILLLPLMGIMMLVNADERTQWQSPEIIAGQQSSATWWIASGDGVLELTFITPAHLSKVPLQGQAPSFNCAAGAGDNAPDRFVRYMEDLECTSTIKKTALADSRMVNIVMPTDKAVDSSVTATKDSASVIDQTIMYIVLVYFIVVVLPCLVCFWNVSKIFDPAWEETARVLALRGAGKWVAAALLSAAPLAGLLVSVVLSVAPLYLVSRILEKVVWEGRGFLPADAFAGLIGAFGCGILITIMMGVATYLRRMKLFATTA</sequence>
<proteinExistence type="predicted"/>
<dbReference type="EMBL" id="JAGPYW010000005">
    <property type="protein sequence ID" value="MCQ4614298.1"/>
    <property type="molecule type" value="Genomic_DNA"/>
</dbReference>
<evidence type="ECO:0000313" key="2">
    <source>
        <dbReference type="EMBL" id="MCQ4614298.1"/>
    </source>
</evidence>
<accession>A0ABD4TPM6</accession>
<dbReference type="AlphaFoldDB" id="A0ABD4TPM6"/>
<feature type="transmembrane region" description="Helical" evidence="1">
    <location>
        <begin position="235"/>
        <end position="259"/>
    </location>
</feature>
<protein>
    <recommendedName>
        <fullName evidence="4">ABC transporter permease</fullName>
    </recommendedName>
</protein>
<dbReference type="Proteomes" id="UP001205080">
    <property type="component" value="Unassembled WGS sequence"/>
</dbReference>
<dbReference type="RefSeq" id="WP_256000783.1">
    <property type="nucleotide sequence ID" value="NZ_JAGPYW010000005.1"/>
</dbReference>
<reference evidence="2 3" key="1">
    <citation type="submission" date="2021-04" db="EMBL/GenBank/DDBJ databases">
        <title>Corynebacterium genitalium sp. nov. and Corynebacterium genitalium sp. nov., two new species of the genus Corynebacterium.</title>
        <authorList>
            <person name="Jaen-Luchoro D."/>
            <person name="Pinyeiro-Iglesias B."/>
            <person name="Al-Shaer S."/>
            <person name="Karlsson R."/>
            <person name="Gonzales-Siles L."/>
            <person name="Cardew S."/>
            <person name="Jensie-Markopolous S."/>
            <person name="Ohlen M."/>
            <person name="Inganas E."/>
            <person name="Moore E.R.B."/>
        </authorList>
    </citation>
    <scope>NUCLEOTIDE SEQUENCE [LARGE SCALE GENOMIC DNA]</scope>
    <source>
        <strain evidence="2 3">CCUG 55013</strain>
    </source>
</reference>
<keyword evidence="1" id="KW-1133">Transmembrane helix</keyword>
<evidence type="ECO:0008006" key="4">
    <source>
        <dbReference type="Google" id="ProtNLM"/>
    </source>
</evidence>
<feature type="transmembrane region" description="Helical" evidence="1">
    <location>
        <begin position="188"/>
        <end position="215"/>
    </location>
</feature>
<feature type="transmembrane region" description="Helical" evidence="1">
    <location>
        <begin position="143"/>
        <end position="165"/>
    </location>
</feature>
<keyword evidence="1" id="KW-0812">Transmembrane</keyword>
<name>A0ABD4TPM6_9CORY</name>
<organism evidence="2 3">
    <name type="scientific">Corynebacterium pseudogenitalium</name>
    <dbReference type="NCBI Taxonomy" id="38303"/>
    <lineage>
        <taxon>Bacteria</taxon>
        <taxon>Bacillati</taxon>
        <taxon>Actinomycetota</taxon>
        <taxon>Actinomycetes</taxon>
        <taxon>Mycobacteriales</taxon>
        <taxon>Corynebacteriaceae</taxon>
        <taxon>Corynebacterium</taxon>
    </lineage>
</organism>
<keyword evidence="1" id="KW-0472">Membrane</keyword>
<comment type="caution">
    <text evidence="2">The sequence shown here is derived from an EMBL/GenBank/DDBJ whole genome shotgun (WGS) entry which is preliminary data.</text>
</comment>
<evidence type="ECO:0000313" key="3">
    <source>
        <dbReference type="Proteomes" id="UP001205080"/>
    </source>
</evidence>
<gene>
    <name evidence="2" type="ORF">KBX22_06070</name>
</gene>